<dbReference type="Pfam" id="PF00582">
    <property type="entry name" value="Usp"/>
    <property type="match status" value="2"/>
</dbReference>
<evidence type="ECO:0000313" key="4">
    <source>
        <dbReference type="Proteomes" id="UP000295210"/>
    </source>
</evidence>
<evidence type="ECO:0000259" key="2">
    <source>
        <dbReference type="Pfam" id="PF00582"/>
    </source>
</evidence>
<protein>
    <submittedName>
        <fullName evidence="3">Nucleotide-binding universal stress UspA family protein</fullName>
    </submittedName>
</protein>
<feature type="domain" description="UspA" evidence="2">
    <location>
        <begin position="15"/>
        <end position="149"/>
    </location>
</feature>
<dbReference type="PRINTS" id="PR01438">
    <property type="entry name" value="UNVRSLSTRESS"/>
</dbReference>
<dbReference type="SUPFAM" id="SSF52402">
    <property type="entry name" value="Adenine nucleotide alpha hydrolases-like"/>
    <property type="match status" value="2"/>
</dbReference>
<reference evidence="3 4" key="1">
    <citation type="submission" date="2019-03" db="EMBL/GenBank/DDBJ databases">
        <title>Genomic Encyclopedia of Type Strains, Phase IV (KMG-IV): sequencing the most valuable type-strain genomes for metagenomic binning, comparative biology and taxonomic classification.</title>
        <authorList>
            <person name="Goeker M."/>
        </authorList>
    </citation>
    <scope>NUCLEOTIDE SEQUENCE [LARGE SCALE GENOMIC DNA]</scope>
    <source>
        <strain evidence="3 4">DSM 103428</strain>
    </source>
</reference>
<dbReference type="InterPro" id="IPR014729">
    <property type="entry name" value="Rossmann-like_a/b/a_fold"/>
</dbReference>
<comment type="caution">
    <text evidence="3">The sequence shown here is derived from an EMBL/GenBank/DDBJ whole genome shotgun (WGS) entry which is preliminary data.</text>
</comment>
<evidence type="ECO:0000256" key="1">
    <source>
        <dbReference type="ARBA" id="ARBA00008791"/>
    </source>
</evidence>
<dbReference type="Proteomes" id="UP000295210">
    <property type="component" value="Unassembled WGS sequence"/>
</dbReference>
<dbReference type="RefSeq" id="WP_131996645.1">
    <property type="nucleotide sequence ID" value="NZ_SMGK01000003.1"/>
</dbReference>
<dbReference type="PANTHER" id="PTHR46268">
    <property type="entry name" value="STRESS RESPONSE PROTEIN NHAX"/>
    <property type="match status" value="1"/>
</dbReference>
<organism evidence="3 4">
    <name type="scientific">Acidipila rosea</name>
    <dbReference type="NCBI Taxonomy" id="768535"/>
    <lineage>
        <taxon>Bacteria</taxon>
        <taxon>Pseudomonadati</taxon>
        <taxon>Acidobacteriota</taxon>
        <taxon>Terriglobia</taxon>
        <taxon>Terriglobales</taxon>
        <taxon>Acidobacteriaceae</taxon>
        <taxon>Acidipila</taxon>
    </lineage>
</organism>
<dbReference type="Gene3D" id="3.40.50.620">
    <property type="entry name" value="HUPs"/>
    <property type="match status" value="2"/>
</dbReference>
<dbReference type="EMBL" id="SMGK01000003">
    <property type="protein sequence ID" value="TCK72786.1"/>
    <property type="molecule type" value="Genomic_DNA"/>
</dbReference>
<dbReference type="CDD" id="cd00293">
    <property type="entry name" value="USP-like"/>
    <property type="match status" value="2"/>
</dbReference>
<feature type="domain" description="UspA" evidence="2">
    <location>
        <begin position="166"/>
        <end position="291"/>
    </location>
</feature>
<dbReference type="InterPro" id="IPR006016">
    <property type="entry name" value="UspA"/>
</dbReference>
<dbReference type="InterPro" id="IPR006015">
    <property type="entry name" value="Universal_stress_UspA"/>
</dbReference>
<dbReference type="OrthoDB" id="122832at2"/>
<gene>
    <name evidence="3" type="ORF">C7378_2376</name>
</gene>
<sequence>MKETKTHQWSSPDLILVATNLHDGPYLVPHAIAQARLSAAKVLLAYVLEPEYLRTSPTEGAPFVLPGPTLHAAQDKLNQFVKEFQANGIVCEPLVLKGRPQEQISTLVNERGVDRVIVGTRAAQALERLLLGSVAEDLLHSLDIPVCVIGPHVSPLVRQEGVPTSILFATSFHHPAHQSAQLALELANLYQSRLVLLHVIPAGQAANAELHQQREDELASLAKGESELWCDLEKVVRDGDPAAEILAEAKALPADLIVLGATGASKTARLVSAGVVHRIIAEATVPVMTLR</sequence>
<accession>A0A4R1L3Z0</accession>
<keyword evidence="4" id="KW-1185">Reference proteome</keyword>
<comment type="similarity">
    <text evidence="1">Belongs to the universal stress protein A family.</text>
</comment>
<name>A0A4R1L3Z0_9BACT</name>
<dbReference type="AlphaFoldDB" id="A0A4R1L3Z0"/>
<dbReference type="PANTHER" id="PTHR46268:SF6">
    <property type="entry name" value="UNIVERSAL STRESS PROTEIN UP12"/>
    <property type="match status" value="1"/>
</dbReference>
<evidence type="ECO:0000313" key="3">
    <source>
        <dbReference type="EMBL" id="TCK72786.1"/>
    </source>
</evidence>
<proteinExistence type="inferred from homology"/>